<organism evidence="2 3">
    <name type="scientific">Pedosphaera parvula (strain Ellin514)</name>
    <dbReference type="NCBI Taxonomy" id="320771"/>
    <lineage>
        <taxon>Bacteria</taxon>
        <taxon>Pseudomonadati</taxon>
        <taxon>Verrucomicrobiota</taxon>
        <taxon>Pedosphaerae</taxon>
        <taxon>Pedosphaerales</taxon>
        <taxon>Pedosphaeraceae</taxon>
        <taxon>Pedosphaera</taxon>
    </lineage>
</organism>
<dbReference type="AlphaFoldDB" id="B9XEE6"/>
<protein>
    <submittedName>
        <fullName evidence="2">Uncharacterized protein</fullName>
    </submittedName>
</protein>
<name>B9XEE6_PEDPL</name>
<comment type="caution">
    <text evidence="2">The sequence shown here is derived from an EMBL/GenBank/DDBJ whole genome shotgun (WGS) entry which is preliminary data.</text>
</comment>
<dbReference type="EMBL" id="ABOX02000008">
    <property type="protein sequence ID" value="EEF61660.1"/>
    <property type="molecule type" value="Genomic_DNA"/>
</dbReference>
<dbReference type="RefSeq" id="WP_007414194.1">
    <property type="nucleotide sequence ID" value="NZ_ABOX02000008.1"/>
</dbReference>
<accession>B9XEE6</accession>
<evidence type="ECO:0000313" key="3">
    <source>
        <dbReference type="Proteomes" id="UP000003688"/>
    </source>
</evidence>
<evidence type="ECO:0000256" key="1">
    <source>
        <dbReference type="SAM" id="MobiDB-lite"/>
    </source>
</evidence>
<dbReference type="Proteomes" id="UP000003688">
    <property type="component" value="Unassembled WGS sequence"/>
</dbReference>
<gene>
    <name evidence="2" type="ORF">Cflav_PD4700</name>
</gene>
<sequence>MNDEQFKRLESEVVHLRQLIHLQKAVIEGLKTYTVSRISEIAKVDRQKESAAVERLIMIAYDQHISELENSFPALAAEIDMRSKLPDAGQDKWYFPSEQPPKKDEPPK</sequence>
<reference evidence="2 3" key="1">
    <citation type="journal article" date="2011" name="J. Bacteriol.">
        <title>Genome sequence of 'Pedosphaera parvula' Ellin514, an aerobic Verrucomicrobial isolate from pasture soil.</title>
        <authorList>
            <person name="Kant R."/>
            <person name="van Passel M.W."/>
            <person name="Sangwan P."/>
            <person name="Palva A."/>
            <person name="Lucas S."/>
            <person name="Copeland A."/>
            <person name="Lapidus A."/>
            <person name="Glavina Del Rio T."/>
            <person name="Dalin E."/>
            <person name="Tice H."/>
            <person name="Bruce D."/>
            <person name="Goodwin L."/>
            <person name="Pitluck S."/>
            <person name="Chertkov O."/>
            <person name="Larimer F.W."/>
            <person name="Land M.L."/>
            <person name="Hauser L."/>
            <person name="Brettin T.S."/>
            <person name="Detter J.C."/>
            <person name="Han S."/>
            <person name="de Vos W.M."/>
            <person name="Janssen P.H."/>
            <person name="Smidt H."/>
        </authorList>
    </citation>
    <scope>NUCLEOTIDE SEQUENCE [LARGE SCALE GENOMIC DNA]</scope>
    <source>
        <strain evidence="2 3">Ellin514</strain>
    </source>
</reference>
<proteinExistence type="predicted"/>
<keyword evidence="3" id="KW-1185">Reference proteome</keyword>
<evidence type="ECO:0000313" key="2">
    <source>
        <dbReference type="EMBL" id="EEF61660.1"/>
    </source>
</evidence>
<feature type="region of interest" description="Disordered" evidence="1">
    <location>
        <begin position="87"/>
        <end position="108"/>
    </location>
</feature>